<evidence type="ECO:0000259" key="1">
    <source>
        <dbReference type="Pfam" id="PF14529"/>
    </source>
</evidence>
<dbReference type="Proteomes" id="UP000324222">
    <property type="component" value="Unassembled WGS sequence"/>
</dbReference>
<proteinExistence type="predicted"/>
<name>A0A5B7IR05_PORTR</name>
<sequence>MLLHVASFLGELGVGASGSKGVYKSGWYLSTGHMDAVPHFAEPSVRVPGGAPVKPFLTSYYFYGVLCDVDGSTQELPRDVCLVTSVEFPGLIYSVVVFPHFGVETLLPSDSNNIIRGYKAFHSARDEGRARGCTILVRDCIPCTQIANPIECGNGVEVVAVTIKLRHLDLTVYNIYNNPASADFDISEVLALCATTHTYVGGDFNAHHKTLGSKHQNRSGHHIVDVMANLPEVTLLHSKEPTHIAGGILDLTFVSETLQHRDVVVGCHQRGVTRAFGHGPQC</sequence>
<dbReference type="Gene3D" id="3.60.10.10">
    <property type="entry name" value="Endonuclease/exonuclease/phosphatase"/>
    <property type="match status" value="1"/>
</dbReference>
<gene>
    <name evidence="2" type="ORF">E2C01_078732</name>
</gene>
<dbReference type="Pfam" id="PF14529">
    <property type="entry name" value="Exo_endo_phos_2"/>
    <property type="match status" value="1"/>
</dbReference>
<feature type="domain" description="Endonuclease/exonuclease/phosphatase" evidence="1">
    <location>
        <begin position="171"/>
        <end position="261"/>
    </location>
</feature>
<keyword evidence="3" id="KW-1185">Reference proteome</keyword>
<dbReference type="EMBL" id="VSRR010064170">
    <property type="protein sequence ID" value="MPC84007.1"/>
    <property type="molecule type" value="Genomic_DNA"/>
</dbReference>
<dbReference type="GO" id="GO:0003824">
    <property type="term" value="F:catalytic activity"/>
    <property type="evidence" value="ECO:0007669"/>
    <property type="project" value="InterPro"/>
</dbReference>
<dbReference type="SUPFAM" id="SSF56219">
    <property type="entry name" value="DNase I-like"/>
    <property type="match status" value="1"/>
</dbReference>
<dbReference type="OrthoDB" id="6776451at2759"/>
<dbReference type="PANTHER" id="PTHR33273">
    <property type="entry name" value="DOMAIN-CONTAINING PROTEIN, PUTATIVE-RELATED"/>
    <property type="match status" value="1"/>
</dbReference>
<organism evidence="2 3">
    <name type="scientific">Portunus trituberculatus</name>
    <name type="common">Swimming crab</name>
    <name type="synonym">Neptunus trituberculatus</name>
    <dbReference type="NCBI Taxonomy" id="210409"/>
    <lineage>
        <taxon>Eukaryota</taxon>
        <taxon>Metazoa</taxon>
        <taxon>Ecdysozoa</taxon>
        <taxon>Arthropoda</taxon>
        <taxon>Crustacea</taxon>
        <taxon>Multicrustacea</taxon>
        <taxon>Malacostraca</taxon>
        <taxon>Eumalacostraca</taxon>
        <taxon>Eucarida</taxon>
        <taxon>Decapoda</taxon>
        <taxon>Pleocyemata</taxon>
        <taxon>Brachyura</taxon>
        <taxon>Eubrachyura</taxon>
        <taxon>Portunoidea</taxon>
        <taxon>Portunidae</taxon>
        <taxon>Portuninae</taxon>
        <taxon>Portunus</taxon>
    </lineage>
</organism>
<accession>A0A5B7IR05</accession>
<dbReference type="AlphaFoldDB" id="A0A5B7IR05"/>
<dbReference type="InterPro" id="IPR036691">
    <property type="entry name" value="Endo/exonu/phosph_ase_sf"/>
</dbReference>
<protein>
    <recommendedName>
        <fullName evidence="1">Endonuclease/exonuclease/phosphatase domain-containing protein</fullName>
    </recommendedName>
</protein>
<dbReference type="InterPro" id="IPR005135">
    <property type="entry name" value="Endo/exonuclease/phosphatase"/>
</dbReference>
<comment type="caution">
    <text evidence="2">The sequence shown here is derived from an EMBL/GenBank/DDBJ whole genome shotgun (WGS) entry which is preliminary data.</text>
</comment>
<reference evidence="2 3" key="1">
    <citation type="submission" date="2019-05" db="EMBL/GenBank/DDBJ databases">
        <title>Another draft genome of Portunus trituberculatus and its Hox gene families provides insights of decapod evolution.</title>
        <authorList>
            <person name="Jeong J.-H."/>
            <person name="Song I."/>
            <person name="Kim S."/>
            <person name="Choi T."/>
            <person name="Kim D."/>
            <person name="Ryu S."/>
            <person name="Kim W."/>
        </authorList>
    </citation>
    <scope>NUCLEOTIDE SEQUENCE [LARGE SCALE GENOMIC DNA]</scope>
    <source>
        <tissue evidence="2">Muscle</tissue>
    </source>
</reference>
<evidence type="ECO:0000313" key="2">
    <source>
        <dbReference type="EMBL" id="MPC84007.1"/>
    </source>
</evidence>
<dbReference type="PANTHER" id="PTHR33273:SF4">
    <property type="entry name" value="ENDONUCLEASE_EXONUCLEASE_PHOSPHATASE DOMAIN-CONTAINING PROTEIN"/>
    <property type="match status" value="1"/>
</dbReference>
<evidence type="ECO:0000313" key="3">
    <source>
        <dbReference type="Proteomes" id="UP000324222"/>
    </source>
</evidence>